<dbReference type="Proteomes" id="UP000605992">
    <property type="component" value="Unassembled WGS sequence"/>
</dbReference>
<evidence type="ECO:0000313" key="3">
    <source>
        <dbReference type="Proteomes" id="UP000605992"/>
    </source>
</evidence>
<accession>A0A8J3Y2D6</accession>
<evidence type="ECO:0008006" key="4">
    <source>
        <dbReference type="Google" id="ProtNLM"/>
    </source>
</evidence>
<keyword evidence="1" id="KW-0472">Membrane</keyword>
<keyword evidence="1" id="KW-0812">Transmembrane</keyword>
<comment type="caution">
    <text evidence="2">The sequence shown here is derived from an EMBL/GenBank/DDBJ whole genome shotgun (WGS) entry which is preliminary data.</text>
</comment>
<feature type="transmembrane region" description="Helical" evidence="1">
    <location>
        <begin position="12"/>
        <end position="29"/>
    </location>
</feature>
<feature type="transmembrane region" description="Helical" evidence="1">
    <location>
        <begin position="92"/>
        <end position="113"/>
    </location>
</feature>
<evidence type="ECO:0000256" key="1">
    <source>
        <dbReference type="SAM" id="Phobius"/>
    </source>
</evidence>
<evidence type="ECO:0000313" key="2">
    <source>
        <dbReference type="EMBL" id="GII59479.1"/>
    </source>
</evidence>
<sequence>MADKIVEVVLKAFAGGLFVLGFAALAEMMTPKRLAGVFSAGPSIAMGSLLVTAAFMGEADMRAAAEGMRAGAVGFFAFCLVTAALLEYWGVWRAALAGLAGWLVVSVPVYLLLLP</sequence>
<keyword evidence="1" id="KW-1133">Transmembrane helix</keyword>
<keyword evidence="3" id="KW-1185">Reference proteome</keyword>
<dbReference type="EMBL" id="BOOR01000086">
    <property type="protein sequence ID" value="GII59479.1"/>
    <property type="molecule type" value="Genomic_DNA"/>
</dbReference>
<feature type="transmembrane region" description="Helical" evidence="1">
    <location>
        <begin position="35"/>
        <end position="56"/>
    </location>
</feature>
<dbReference type="RefSeq" id="WP_203949526.1">
    <property type="nucleotide sequence ID" value="NZ_BOOR01000086.1"/>
</dbReference>
<name>A0A8J3Y2D6_9ACTN</name>
<gene>
    <name evidence="2" type="ORF">Pth03_78680</name>
</gene>
<organism evidence="2 3">
    <name type="scientific">Planotetraspora thailandica</name>
    <dbReference type="NCBI Taxonomy" id="487172"/>
    <lineage>
        <taxon>Bacteria</taxon>
        <taxon>Bacillati</taxon>
        <taxon>Actinomycetota</taxon>
        <taxon>Actinomycetes</taxon>
        <taxon>Streptosporangiales</taxon>
        <taxon>Streptosporangiaceae</taxon>
        <taxon>Planotetraspora</taxon>
    </lineage>
</organism>
<proteinExistence type="predicted"/>
<reference evidence="2" key="1">
    <citation type="submission" date="2021-01" db="EMBL/GenBank/DDBJ databases">
        <title>Whole genome shotgun sequence of Planotetraspora thailandica NBRC 104271.</title>
        <authorList>
            <person name="Komaki H."/>
            <person name="Tamura T."/>
        </authorList>
    </citation>
    <scope>NUCLEOTIDE SEQUENCE</scope>
    <source>
        <strain evidence="2">NBRC 104271</strain>
    </source>
</reference>
<protein>
    <recommendedName>
        <fullName evidence="4">DUF3147 domain-containing protein</fullName>
    </recommendedName>
</protein>
<feature type="transmembrane region" description="Helical" evidence="1">
    <location>
        <begin position="68"/>
        <end position="86"/>
    </location>
</feature>
<dbReference type="AlphaFoldDB" id="A0A8J3Y2D6"/>